<gene>
    <name evidence="1" type="ORF">MPSYJ_32800</name>
</gene>
<sequence>MTELTIALDAPAPVASAEPAVFVTEREVLLASAAALGGPAVRIARRRTLWQALFVAPIRPRAPRRTRRPDFIEEAMMARMMQRL</sequence>
<proteinExistence type="predicted"/>
<evidence type="ECO:0000313" key="2">
    <source>
        <dbReference type="Proteomes" id="UP000466514"/>
    </source>
</evidence>
<dbReference type="KEGG" id="mpsc:MPSYJ_32800"/>
<reference evidence="1 2" key="1">
    <citation type="journal article" date="2019" name="Emerg. Microbes Infect.">
        <title>Comprehensive subspecies identification of 175 nontuberculous mycobacteria species based on 7547 genomic profiles.</title>
        <authorList>
            <person name="Matsumoto Y."/>
            <person name="Kinjo T."/>
            <person name="Motooka D."/>
            <person name="Nabeya D."/>
            <person name="Jung N."/>
            <person name="Uechi K."/>
            <person name="Horii T."/>
            <person name="Iida T."/>
            <person name="Fujita J."/>
            <person name="Nakamura S."/>
        </authorList>
    </citation>
    <scope>NUCLEOTIDE SEQUENCE [LARGE SCALE GENOMIC DNA]</scope>
    <source>
        <strain evidence="1 2">JCM 13323</strain>
    </source>
</reference>
<keyword evidence="2" id="KW-1185">Reference proteome</keyword>
<dbReference type="Proteomes" id="UP000466514">
    <property type="component" value="Chromosome"/>
</dbReference>
<protein>
    <submittedName>
        <fullName evidence="1">Uncharacterized protein</fullName>
    </submittedName>
</protein>
<accession>A0A7I7MEN2</accession>
<evidence type="ECO:0000313" key="1">
    <source>
        <dbReference type="EMBL" id="BBX69819.1"/>
    </source>
</evidence>
<dbReference type="RefSeq" id="WP_163723213.1">
    <property type="nucleotide sequence ID" value="NZ_AP022574.1"/>
</dbReference>
<name>A0A7I7MEN2_9MYCO</name>
<dbReference type="AlphaFoldDB" id="A0A7I7MEN2"/>
<organism evidence="1 2">
    <name type="scientific">Mycolicibacterium psychrotolerans</name>
    <dbReference type="NCBI Taxonomy" id="216929"/>
    <lineage>
        <taxon>Bacteria</taxon>
        <taxon>Bacillati</taxon>
        <taxon>Actinomycetota</taxon>
        <taxon>Actinomycetes</taxon>
        <taxon>Mycobacteriales</taxon>
        <taxon>Mycobacteriaceae</taxon>
        <taxon>Mycolicibacterium</taxon>
    </lineage>
</organism>
<dbReference type="EMBL" id="AP022574">
    <property type="protein sequence ID" value="BBX69819.1"/>
    <property type="molecule type" value="Genomic_DNA"/>
</dbReference>